<evidence type="ECO:0000256" key="8">
    <source>
        <dbReference type="SAM" id="Phobius"/>
    </source>
</evidence>
<feature type="domain" description="GtrA/DPMS transmembrane" evidence="10">
    <location>
        <begin position="252"/>
        <end position="367"/>
    </location>
</feature>
<evidence type="ECO:0000256" key="1">
    <source>
        <dbReference type="ARBA" id="ARBA00004141"/>
    </source>
</evidence>
<dbReference type="InterPro" id="IPR029044">
    <property type="entry name" value="Nucleotide-diphossugar_trans"/>
</dbReference>
<dbReference type="GO" id="GO:0000271">
    <property type="term" value="P:polysaccharide biosynthetic process"/>
    <property type="evidence" value="ECO:0007669"/>
    <property type="project" value="InterPro"/>
</dbReference>
<dbReference type="GO" id="GO:0016020">
    <property type="term" value="C:membrane"/>
    <property type="evidence" value="ECO:0007669"/>
    <property type="project" value="UniProtKB-SubCell"/>
</dbReference>
<reference evidence="11" key="1">
    <citation type="journal article" date="2021" name="PeerJ">
        <title>Extensive microbial diversity within the chicken gut microbiome revealed by metagenomics and culture.</title>
        <authorList>
            <person name="Gilroy R."/>
            <person name="Ravi A."/>
            <person name="Getino M."/>
            <person name="Pursley I."/>
            <person name="Horton D.L."/>
            <person name="Alikhan N.F."/>
            <person name="Baker D."/>
            <person name="Gharbi K."/>
            <person name="Hall N."/>
            <person name="Watson M."/>
            <person name="Adriaenssens E.M."/>
            <person name="Foster-Nyarko E."/>
            <person name="Jarju S."/>
            <person name="Secka A."/>
            <person name="Antonio M."/>
            <person name="Oren A."/>
            <person name="Chaudhuri R.R."/>
            <person name="La Ragione R."/>
            <person name="Hildebrand F."/>
            <person name="Pallen M.J."/>
        </authorList>
    </citation>
    <scope>NUCLEOTIDE SEQUENCE</scope>
    <source>
        <strain evidence="11">ChiHjej8B7-3636</strain>
    </source>
</reference>
<dbReference type="CDD" id="cd06442">
    <property type="entry name" value="DPM1_like"/>
    <property type="match status" value="1"/>
</dbReference>
<gene>
    <name evidence="11" type="ORF">H9800_00970</name>
</gene>
<dbReference type="Pfam" id="PF00535">
    <property type="entry name" value="Glycos_transf_2"/>
    <property type="match status" value="1"/>
</dbReference>
<dbReference type="GO" id="GO:0006488">
    <property type="term" value="P:dolichol-linked oligosaccharide biosynthetic process"/>
    <property type="evidence" value="ECO:0007669"/>
    <property type="project" value="TreeGrafter"/>
</dbReference>
<dbReference type="GO" id="GO:0004582">
    <property type="term" value="F:dolichyl-phosphate beta-D-mannosyltransferase activity"/>
    <property type="evidence" value="ECO:0007669"/>
    <property type="project" value="InterPro"/>
</dbReference>
<comment type="subcellular location">
    <subcellularLocation>
        <location evidence="1">Membrane</location>
        <topology evidence="1">Multi-pass membrane protein</topology>
    </subcellularLocation>
</comment>
<sequence length="372" mass="40660">MERWNDVRVDGKRGIGVGVTIVIPTFNEAGNVAELVRRASAAMRGTDTEILFVDDSTDGTDDEVRRVARTADLPVRVIHRDEPVHGLGGAVVAGFRAAAHTTCVVMDGDLQHPPEKIPELVERVSRGDVDLVAASRYVGDGSASGLADWGRHLVSRTSTAVTRAMFPAKLRRVTDPMTGFFAIDTTAIDLAALQPRGFKILLEIIVRTPVRVGEIPFDFADRFAGESKASLTQGIRFFHQLTLLRFGKMSAFAFIGALGAVANVAIVWALTEWGVGYLWAAVIAAEVTIIGNFLLLERFVFRDMKGAARGFWHRFTSSFVFNNVESAVRIPVMSLMVTGWAMPSPIATAITLAVAFVIRFTFHSLVVYRPRT</sequence>
<evidence type="ECO:0000259" key="10">
    <source>
        <dbReference type="Pfam" id="PF04138"/>
    </source>
</evidence>
<name>A0A9D2KH50_9MICO</name>
<evidence type="ECO:0000256" key="5">
    <source>
        <dbReference type="ARBA" id="ARBA00022692"/>
    </source>
</evidence>
<feature type="transmembrane region" description="Helical" evidence="8">
    <location>
        <begin position="317"/>
        <end position="340"/>
    </location>
</feature>
<keyword evidence="5 8" id="KW-0812">Transmembrane</keyword>
<protein>
    <submittedName>
        <fullName evidence="11">Glycosyltransferase family 2 protein</fullName>
    </submittedName>
</protein>
<evidence type="ECO:0000259" key="9">
    <source>
        <dbReference type="Pfam" id="PF00535"/>
    </source>
</evidence>
<comment type="caution">
    <text evidence="11">The sequence shown here is derived from an EMBL/GenBank/DDBJ whole genome shotgun (WGS) entry which is preliminary data.</text>
</comment>
<evidence type="ECO:0000256" key="2">
    <source>
        <dbReference type="ARBA" id="ARBA00006739"/>
    </source>
</evidence>
<dbReference type="EMBL" id="DXAM01000016">
    <property type="protein sequence ID" value="HJA03422.1"/>
    <property type="molecule type" value="Genomic_DNA"/>
</dbReference>
<dbReference type="GO" id="GO:0035269">
    <property type="term" value="P:protein O-linked glycosylation via mannose"/>
    <property type="evidence" value="ECO:0007669"/>
    <property type="project" value="TreeGrafter"/>
</dbReference>
<keyword evidence="3" id="KW-0328">Glycosyltransferase</keyword>
<organism evidence="11 12">
    <name type="scientific">Candidatus Microbacterium stercoravium</name>
    <dbReference type="NCBI Taxonomy" id="2838697"/>
    <lineage>
        <taxon>Bacteria</taxon>
        <taxon>Bacillati</taxon>
        <taxon>Actinomycetota</taxon>
        <taxon>Actinomycetes</taxon>
        <taxon>Micrococcales</taxon>
        <taxon>Microbacteriaceae</taxon>
        <taxon>Microbacterium</taxon>
    </lineage>
</organism>
<dbReference type="AlphaFoldDB" id="A0A9D2KH50"/>
<proteinExistence type="inferred from homology"/>
<comment type="similarity">
    <text evidence="2">Belongs to the glycosyltransferase 2 family.</text>
</comment>
<dbReference type="InterPro" id="IPR039528">
    <property type="entry name" value="DPM1-like"/>
</dbReference>
<keyword evidence="4" id="KW-0808">Transferase</keyword>
<feature type="transmembrane region" description="Helical" evidence="8">
    <location>
        <begin position="276"/>
        <end position="296"/>
    </location>
</feature>
<dbReference type="Pfam" id="PF04138">
    <property type="entry name" value="GtrA_DPMS_TM"/>
    <property type="match status" value="1"/>
</dbReference>
<dbReference type="SUPFAM" id="SSF53448">
    <property type="entry name" value="Nucleotide-diphospho-sugar transferases"/>
    <property type="match status" value="1"/>
</dbReference>
<feature type="domain" description="Glycosyltransferase 2-like" evidence="9">
    <location>
        <begin position="20"/>
        <end position="144"/>
    </location>
</feature>
<reference evidence="11" key="2">
    <citation type="submission" date="2021-04" db="EMBL/GenBank/DDBJ databases">
        <authorList>
            <person name="Gilroy R."/>
        </authorList>
    </citation>
    <scope>NUCLEOTIDE SEQUENCE</scope>
    <source>
        <strain evidence="11">ChiHjej8B7-3636</strain>
    </source>
</reference>
<feature type="transmembrane region" description="Helical" evidence="8">
    <location>
        <begin position="346"/>
        <end position="368"/>
    </location>
</feature>
<dbReference type="Gene3D" id="3.90.550.10">
    <property type="entry name" value="Spore Coat Polysaccharide Biosynthesis Protein SpsA, Chain A"/>
    <property type="match status" value="1"/>
</dbReference>
<dbReference type="PANTHER" id="PTHR43398:SF1">
    <property type="entry name" value="DOLICHOL-PHOSPHATE MANNOSYLTRANSFERASE SUBUNIT 1"/>
    <property type="match status" value="1"/>
</dbReference>
<dbReference type="GO" id="GO:0006506">
    <property type="term" value="P:GPI anchor biosynthetic process"/>
    <property type="evidence" value="ECO:0007669"/>
    <property type="project" value="TreeGrafter"/>
</dbReference>
<evidence type="ECO:0000256" key="4">
    <source>
        <dbReference type="ARBA" id="ARBA00022679"/>
    </source>
</evidence>
<dbReference type="InterPro" id="IPR001173">
    <property type="entry name" value="Glyco_trans_2-like"/>
</dbReference>
<evidence type="ECO:0000313" key="12">
    <source>
        <dbReference type="Proteomes" id="UP000824220"/>
    </source>
</evidence>
<dbReference type="PANTHER" id="PTHR43398">
    <property type="entry name" value="DOLICHOL-PHOSPHATE MANNOSYLTRANSFERASE SUBUNIT 1"/>
    <property type="match status" value="1"/>
</dbReference>
<accession>A0A9D2KH50</accession>
<evidence type="ECO:0000313" key="11">
    <source>
        <dbReference type="EMBL" id="HJA03422.1"/>
    </source>
</evidence>
<keyword evidence="7 8" id="KW-0472">Membrane</keyword>
<dbReference type="InterPro" id="IPR007267">
    <property type="entry name" value="GtrA_DPMS_TM"/>
</dbReference>
<evidence type="ECO:0000256" key="6">
    <source>
        <dbReference type="ARBA" id="ARBA00022989"/>
    </source>
</evidence>
<feature type="transmembrane region" description="Helical" evidence="8">
    <location>
        <begin position="251"/>
        <end position="270"/>
    </location>
</feature>
<evidence type="ECO:0000256" key="7">
    <source>
        <dbReference type="ARBA" id="ARBA00023136"/>
    </source>
</evidence>
<dbReference type="Proteomes" id="UP000824220">
    <property type="component" value="Unassembled WGS sequence"/>
</dbReference>
<keyword evidence="6 8" id="KW-1133">Transmembrane helix</keyword>
<evidence type="ECO:0000256" key="3">
    <source>
        <dbReference type="ARBA" id="ARBA00022676"/>
    </source>
</evidence>